<dbReference type="Proteomes" id="UP000006241">
    <property type="component" value="Unassembled WGS sequence"/>
</dbReference>
<accession>C2FXN2</accession>
<evidence type="ECO:0000256" key="2">
    <source>
        <dbReference type="ARBA" id="ARBA00022676"/>
    </source>
</evidence>
<dbReference type="InterPro" id="IPR051981">
    <property type="entry name" value="Glycosyltransf_32"/>
</dbReference>
<keyword evidence="2" id="KW-0328">Glycosyltransferase</keyword>
<evidence type="ECO:0000313" key="8">
    <source>
        <dbReference type="Proteomes" id="UP000006241"/>
    </source>
</evidence>
<dbReference type="GO" id="GO:0016020">
    <property type="term" value="C:membrane"/>
    <property type="evidence" value="ECO:0007669"/>
    <property type="project" value="GOC"/>
</dbReference>
<evidence type="ECO:0000256" key="4">
    <source>
        <dbReference type="ARBA" id="ARBA00023034"/>
    </source>
</evidence>
<dbReference type="InterPro" id="IPR007577">
    <property type="entry name" value="GlycoTrfase_DXD_sugar-bd_CS"/>
</dbReference>
<dbReference type="InterPro" id="IPR029044">
    <property type="entry name" value="Nucleotide-diphossugar_trans"/>
</dbReference>
<dbReference type="AlphaFoldDB" id="C2FXN2"/>
<evidence type="ECO:0000259" key="6">
    <source>
        <dbReference type="Pfam" id="PF04572"/>
    </source>
</evidence>
<comment type="subcellular location">
    <subcellularLocation>
        <location evidence="1">Golgi apparatus membrane</location>
        <topology evidence="1">Single-pass type II membrane protein</topology>
    </subcellularLocation>
</comment>
<reference evidence="7 8" key="1">
    <citation type="submission" date="2009-01" db="EMBL/GenBank/DDBJ databases">
        <authorList>
            <person name="Qin X."/>
            <person name="Bachman B."/>
            <person name="Battles P."/>
            <person name="Bell A."/>
            <person name="Bess C."/>
            <person name="Bickham C."/>
            <person name="Chaboub L."/>
            <person name="Chen D."/>
            <person name="Coyle M."/>
            <person name="Deiros D.R."/>
            <person name="Dinh H."/>
            <person name="Forbes L."/>
            <person name="Fowler G."/>
            <person name="Francisco L."/>
            <person name="Fu Q."/>
            <person name="Gubbala S."/>
            <person name="Hale W."/>
            <person name="Han Y."/>
            <person name="Hemphill L."/>
            <person name="Highlander S.K."/>
            <person name="Hirani K."/>
            <person name="Hogues M."/>
            <person name="Jackson L."/>
            <person name="Jakkamsetti A."/>
            <person name="Javaid M."/>
            <person name="Jiang H."/>
            <person name="Korchina V."/>
            <person name="Kovar C."/>
            <person name="Lara F."/>
            <person name="Lee S."/>
            <person name="Mata R."/>
            <person name="Mathew T."/>
            <person name="Moen C."/>
            <person name="Morales K."/>
            <person name="Munidasa M."/>
            <person name="Nazareth L."/>
            <person name="Ngo R."/>
            <person name="Nguyen L."/>
            <person name="Okwuonu G."/>
            <person name="Ongeri F."/>
            <person name="Patil S."/>
            <person name="Petrosino J."/>
            <person name="Pham C."/>
            <person name="Pham P."/>
            <person name="Pu L.-L."/>
            <person name="Puazo M."/>
            <person name="Raj R."/>
            <person name="Reid J."/>
            <person name="Rouhana J."/>
            <person name="Saada N."/>
            <person name="Shang Y."/>
            <person name="Simmons D."/>
            <person name="Thornton R."/>
            <person name="Warren J."/>
            <person name="Weissenberger G."/>
            <person name="Zhang J."/>
            <person name="Zhang L."/>
            <person name="Zhou C."/>
            <person name="Zhu D."/>
            <person name="Muzny D."/>
            <person name="Worley K."/>
            <person name="Gibbs R."/>
        </authorList>
    </citation>
    <scope>NUCLEOTIDE SEQUENCE [LARGE SCALE GENOMIC DNA]</scope>
    <source>
        <strain evidence="7 8">ATCC 33300</strain>
    </source>
</reference>
<organism evidence="7 8">
    <name type="scientific">Sphingobacterium spiritivorum ATCC 33300</name>
    <dbReference type="NCBI Taxonomy" id="525372"/>
    <lineage>
        <taxon>Bacteria</taxon>
        <taxon>Pseudomonadati</taxon>
        <taxon>Bacteroidota</taxon>
        <taxon>Sphingobacteriia</taxon>
        <taxon>Sphingobacteriales</taxon>
        <taxon>Sphingobacteriaceae</taxon>
        <taxon>Sphingobacterium</taxon>
    </lineage>
</organism>
<dbReference type="PANTHER" id="PTHR12042">
    <property type="entry name" value="LACTOSYLCERAMIDE 4-ALPHA-GALACTOSYLTRANSFERASE ALPHA- 1,4-GALACTOSYLTRANSFERASE"/>
    <property type="match status" value="1"/>
</dbReference>
<evidence type="ECO:0000313" key="7">
    <source>
        <dbReference type="EMBL" id="EEI92473.1"/>
    </source>
</evidence>
<proteinExistence type="predicted"/>
<dbReference type="RefSeq" id="WP_003010294.1">
    <property type="nucleotide sequence ID" value="NZ_GG668633.1"/>
</dbReference>
<dbReference type="HOGENOM" id="CLU_086357_0_0_10"/>
<dbReference type="EMBL" id="ACHB01000048">
    <property type="protein sequence ID" value="EEI92473.1"/>
    <property type="molecule type" value="Genomic_DNA"/>
</dbReference>
<dbReference type="Pfam" id="PF04488">
    <property type="entry name" value="Gly_transf_sug"/>
    <property type="match status" value="1"/>
</dbReference>
<keyword evidence="5" id="KW-0472">Membrane</keyword>
<keyword evidence="3" id="KW-0808">Transferase</keyword>
<keyword evidence="4" id="KW-0333">Golgi apparatus</keyword>
<protein>
    <recommendedName>
        <fullName evidence="6">Alpha 1,4-glycosyltransferase domain-containing protein</fullName>
    </recommendedName>
</protein>
<dbReference type="Pfam" id="PF04572">
    <property type="entry name" value="Gb3_synth"/>
    <property type="match status" value="1"/>
</dbReference>
<name>C2FXN2_SPHSI</name>
<dbReference type="GO" id="GO:0006688">
    <property type="term" value="P:glycosphingolipid biosynthetic process"/>
    <property type="evidence" value="ECO:0007669"/>
    <property type="project" value="TreeGrafter"/>
</dbReference>
<feature type="domain" description="Alpha 1,4-glycosyltransferase" evidence="6">
    <location>
        <begin position="126"/>
        <end position="228"/>
    </location>
</feature>
<dbReference type="InterPro" id="IPR007652">
    <property type="entry name" value="A1-4-GlycosylTfrase_dom"/>
</dbReference>
<dbReference type="Gene3D" id="3.90.550.20">
    <property type="match status" value="1"/>
</dbReference>
<evidence type="ECO:0000256" key="3">
    <source>
        <dbReference type="ARBA" id="ARBA00022679"/>
    </source>
</evidence>
<evidence type="ECO:0000256" key="1">
    <source>
        <dbReference type="ARBA" id="ARBA00004323"/>
    </source>
</evidence>
<dbReference type="GO" id="GO:0016758">
    <property type="term" value="F:hexosyltransferase activity"/>
    <property type="evidence" value="ECO:0007669"/>
    <property type="project" value="UniProtKB-ARBA"/>
</dbReference>
<sequence length="235" mass="27658">MDSNKIIQGLWIGEYLSKMECLCMTSYLSKGHVFHLYSYNTFSNLPKGVILMNANDIIPKNKLFRDSSGGWSSFSDWFRYMLLYKKGGWWVDMDSVCLKYFDFEEEYCFSLESDDIVNNGFIKAPKKAEFLKDCIHYIDTKGLDNVMWLNFGPFLFTNVLKQYDSSAFIKSKDYFCPVNWQDTDKLIQPPLISISEESYSIHLWHEMWRQKGLDKDATFHPDCLYEKLKKENGLT</sequence>
<dbReference type="PANTHER" id="PTHR12042:SF21">
    <property type="entry name" value="ALPHA1,4-GALACTOSYLTRANSFERASE 1-RELATED"/>
    <property type="match status" value="1"/>
</dbReference>
<comment type="caution">
    <text evidence="7">The sequence shown here is derived from an EMBL/GenBank/DDBJ whole genome shotgun (WGS) entry which is preliminary data.</text>
</comment>
<dbReference type="SUPFAM" id="SSF53448">
    <property type="entry name" value="Nucleotide-diphospho-sugar transferases"/>
    <property type="match status" value="1"/>
</dbReference>
<evidence type="ECO:0000256" key="5">
    <source>
        <dbReference type="ARBA" id="ARBA00023136"/>
    </source>
</evidence>
<gene>
    <name evidence="7" type="ORF">HMPREF0765_2088</name>
</gene>